<evidence type="ECO:0000256" key="5">
    <source>
        <dbReference type="ARBA" id="ARBA00022741"/>
    </source>
</evidence>
<dbReference type="STRING" id="501571.GCA_900143195_01854"/>
<keyword evidence="5" id="KW-0547">Nucleotide-binding</keyword>
<dbReference type="AlphaFoldDB" id="A0A1Y4LSD1"/>
<evidence type="ECO:0000256" key="4">
    <source>
        <dbReference type="ARBA" id="ARBA00022496"/>
    </source>
</evidence>
<dbReference type="RefSeq" id="WP_087415086.1">
    <property type="nucleotide sequence ID" value="NZ_NFKL01000011.1"/>
</dbReference>
<evidence type="ECO:0000256" key="3">
    <source>
        <dbReference type="ARBA" id="ARBA00022475"/>
    </source>
</evidence>
<dbReference type="EMBL" id="NFKL01000011">
    <property type="protein sequence ID" value="OUP57891.1"/>
    <property type="molecule type" value="Genomic_DNA"/>
</dbReference>
<sequence length="250" mass="28484">MDDRYLRKIVLEDAIAHDRTYIRDLPVVRSLRERGGLELRAPVTFLVGENGTGKSTLLEAIAVAWGFNPEGGSRNFTFSTRETHAGLHRYIRLVRGAYRARGGFFLRAESFYNVASEIERIPDLCEDAYGGRSLHEQSHGESFLALLQNRFHGHGFYVLDEPEAALSPSRQMTMLCVLRDLVQQGAQFLIATHSPILTALPGAQIYELDENGMHECAYRDTQNYQLTRRFLENPERMLTYLFAEPPENMD</sequence>
<name>A0A1Y4LSD1_9FIRM</name>
<feature type="domain" description="ABC transporter" evidence="10">
    <location>
        <begin position="9"/>
        <end position="235"/>
    </location>
</feature>
<dbReference type="GO" id="GO:0006302">
    <property type="term" value="P:double-strand break repair"/>
    <property type="evidence" value="ECO:0007669"/>
    <property type="project" value="InterPro"/>
</dbReference>
<dbReference type="GO" id="GO:0016887">
    <property type="term" value="F:ATP hydrolysis activity"/>
    <property type="evidence" value="ECO:0007669"/>
    <property type="project" value="InterPro"/>
</dbReference>
<keyword evidence="3" id="KW-1003">Cell membrane</keyword>
<keyword evidence="9" id="KW-0472">Membrane</keyword>
<dbReference type="PANTHER" id="PTHR42771">
    <property type="entry name" value="IRON(3+)-HYDROXAMATE IMPORT ATP-BINDING PROTEIN FHUC"/>
    <property type="match status" value="1"/>
</dbReference>
<dbReference type="Pfam" id="PF13476">
    <property type="entry name" value="AAA_23"/>
    <property type="match status" value="1"/>
</dbReference>
<evidence type="ECO:0000259" key="10">
    <source>
        <dbReference type="PROSITE" id="PS50893"/>
    </source>
</evidence>
<dbReference type="PANTHER" id="PTHR42771:SF2">
    <property type="entry name" value="IRON(3+)-HYDROXAMATE IMPORT ATP-BINDING PROTEIN FHUC"/>
    <property type="match status" value="1"/>
</dbReference>
<evidence type="ECO:0000256" key="1">
    <source>
        <dbReference type="ARBA" id="ARBA00004202"/>
    </source>
</evidence>
<gene>
    <name evidence="11" type="ORF">B5F15_08790</name>
</gene>
<dbReference type="GO" id="GO:0006826">
    <property type="term" value="P:iron ion transport"/>
    <property type="evidence" value="ECO:0007669"/>
    <property type="project" value="UniProtKB-KW"/>
</dbReference>
<keyword evidence="8" id="KW-0406">Ion transport</keyword>
<keyword evidence="4" id="KW-0410">Iron transport</keyword>
<dbReference type="SMART" id="SM00382">
    <property type="entry name" value="AAA"/>
    <property type="match status" value="1"/>
</dbReference>
<evidence type="ECO:0000256" key="8">
    <source>
        <dbReference type="ARBA" id="ARBA00023065"/>
    </source>
</evidence>
<dbReference type="InterPro" id="IPR003439">
    <property type="entry name" value="ABC_transporter-like_ATP-bd"/>
</dbReference>
<evidence type="ECO:0000256" key="2">
    <source>
        <dbReference type="ARBA" id="ARBA00022448"/>
    </source>
</evidence>
<accession>A0A1Y4LSD1</accession>
<dbReference type="GO" id="GO:0005524">
    <property type="term" value="F:ATP binding"/>
    <property type="evidence" value="ECO:0007669"/>
    <property type="project" value="UniProtKB-KW"/>
</dbReference>
<dbReference type="PROSITE" id="PS50893">
    <property type="entry name" value="ABC_TRANSPORTER_2"/>
    <property type="match status" value="1"/>
</dbReference>
<dbReference type="InterPro" id="IPR027417">
    <property type="entry name" value="P-loop_NTPase"/>
</dbReference>
<dbReference type="GO" id="GO:0005886">
    <property type="term" value="C:plasma membrane"/>
    <property type="evidence" value="ECO:0007669"/>
    <property type="project" value="UniProtKB-SubCell"/>
</dbReference>
<dbReference type="SUPFAM" id="SSF52540">
    <property type="entry name" value="P-loop containing nucleoside triphosphate hydrolases"/>
    <property type="match status" value="1"/>
</dbReference>
<dbReference type="InterPro" id="IPR003593">
    <property type="entry name" value="AAA+_ATPase"/>
</dbReference>
<protein>
    <submittedName>
        <fullName evidence="11">ABC transporter ATP-binding protein</fullName>
    </submittedName>
</protein>
<keyword evidence="7" id="KW-0408">Iron</keyword>
<dbReference type="InterPro" id="IPR038729">
    <property type="entry name" value="Rad50/SbcC_AAA"/>
</dbReference>
<proteinExistence type="predicted"/>
<dbReference type="Gene3D" id="3.40.50.300">
    <property type="entry name" value="P-loop containing nucleotide triphosphate hydrolases"/>
    <property type="match status" value="2"/>
</dbReference>
<evidence type="ECO:0000256" key="6">
    <source>
        <dbReference type="ARBA" id="ARBA00022840"/>
    </source>
</evidence>
<evidence type="ECO:0000256" key="9">
    <source>
        <dbReference type="ARBA" id="ARBA00023136"/>
    </source>
</evidence>
<reference evidence="12" key="1">
    <citation type="submission" date="2017-04" db="EMBL/GenBank/DDBJ databases">
        <title>Function of individual gut microbiota members based on whole genome sequencing of pure cultures obtained from chicken caecum.</title>
        <authorList>
            <person name="Medvecky M."/>
            <person name="Cejkova D."/>
            <person name="Polansky O."/>
            <person name="Karasova D."/>
            <person name="Kubasova T."/>
            <person name="Cizek A."/>
            <person name="Rychlik I."/>
        </authorList>
    </citation>
    <scope>NUCLEOTIDE SEQUENCE [LARGE SCALE GENOMIC DNA]</scope>
    <source>
        <strain evidence="12">An179</strain>
    </source>
</reference>
<evidence type="ECO:0000313" key="11">
    <source>
        <dbReference type="EMBL" id="OUP57891.1"/>
    </source>
</evidence>
<keyword evidence="6 11" id="KW-0067">ATP-binding</keyword>
<evidence type="ECO:0000256" key="7">
    <source>
        <dbReference type="ARBA" id="ARBA00023004"/>
    </source>
</evidence>
<comment type="subcellular location">
    <subcellularLocation>
        <location evidence="1">Cell membrane</location>
        <topology evidence="1">Peripheral membrane protein</topology>
    </subcellularLocation>
</comment>
<evidence type="ECO:0000313" key="12">
    <source>
        <dbReference type="Proteomes" id="UP000195326"/>
    </source>
</evidence>
<comment type="caution">
    <text evidence="11">The sequence shown here is derived from an EMBL/GenBank/DDBJ whole genome shotgun (WGS) entry which is preliminary data.</text>
</comment>
<dbReference type="InterPro" id="IPR051535">
    <property type="entry name" value="Siderophore_ABC-ATPase"/>
</dbReference>
<organism evidence="11 12">
    <name type="scientific">Butyricicoccus pullicaecorum</name>
    <dbReference type="NCBI Taxonomy" id="501571"/>
    <lineage>
        <taxon>Bacteria</taxon>
        <taxon>Bacillati</taxon>
        <taxon>Bacillota</taxon>
        <taxon>Clostridia</taxon>
        <taxon>Eubacteriales</taxon>
        <taxon>Butyricicoccaceae</taxon>
        <taxon>Butyricicoccus</taxon>
    </lineage>
</organism>
<dbReference type="Proteomes" id="UP000195326">
    <property type="component" value="Unassembled WGS sequence"/>
</dbReference>
<keyword evidence="2" id="KW-0813">Transport</keyword>